<evidence type="ECO:0000313" key="2">
    <source>
        <dbReference type="Proteomes" id="UP001162992"/>
    </source>
</evidence>
<keyword evidence="2" id="KW-1185">Reference proteome</keyword>
<dbReference type="EMBL" id="CM055106">
    <property type="protein sequence ID" value="KAJ7529007.1"/>
    <property type="molecule type" value="Genomic_DNA"/>
</dbReference>
<name>A0ACC2BHU8_DIPCM</name>
<accession>A0ACC2BHU8</accession>
<protein>
    <submittedName>
        <fullName evidence="1">Uncharacterized protein</fullName>
    </submittedName>
</protein>
<comment type="caution">
    <text evidence="1">The sequence shown here is derived from an EMBL/GenBank/DDBJ whole genome shotgun (WGS) entry which is preliminary data.</text>
</comment>
<proteinExistence type="predicted"/>
<reference evidence="2" key="1">
    <citation type="journal article" date="2024" name="Proc. Natl. Acad. Sci. U.S.A.">
        <title>Extraordinary preservation of gene collinearity over three hundred million years revealed in homosporous lycophytes.</title>
        <authorList>
            <person name="Li C."/>
            <person name="Wickell D."/>
            <person name="Kuo L.Y."/>
            <person name="Chen X."/>
            <person name="Nie B."/>
            <person name="Liao X."/>
            <person name="Peng D."/>
            <person name="Ji J."/>
            <person name="Jenkins J."/>
            <person name="Williams M."/>
            <person name="Shu S."/>
            <person name="Plott C."/>
            <person name="Barry K."/>
            <person name="Rajasekar S."/>
            <person name="Grimwood J."/>
            <person name="Han X."/>
            <person name="Sun S."/>
            <person name="Hou Z."/>
            <person name="He W."/>
            <person name="Dai G."/>
            <person name="Sun C."/>
            <person name="Schmutz J."/>
            <person name="Leebens-Mack J.H."/>
            <person name="Li F.W."/>
            <person name="Wang L."/>
        </authorList>
    </citation>
    <scope>NUCLEOTIDE SEQUENCE [LARGE SCALE GENOMIC DNA]</scope>
    <source>
        <strain evidence="2">cv. PW_Plant_1</strain>
    </source>
</reference>
<evidence type="ECO:0000313" key="1">
    <source>
        <dbReference type="EMBL" id="KAJ7529007.1"/>
    </source>
</evidence>
<gene>
    <name evidence="1" type="ORF">O6H91_15G030000</name>
</gene>
<organism evidence="1 2">
    <name type="scientific">Diphasiastrum complanatum</name>
    <name type="common">Issler's clubmoss</name>
    <name type="synonym">Lycopodium complanatum</name>
    <dbReference type="NCBI Taxonomy" id="34168"/>
    <lineage>
        <taxon>Eukaryota</taxon>
        <taxon>Viridiplantae</taxon>
        <taxon>Streptophyta</taxon>
        <taxon>Embryophyta</taxon>
        <taxon>Tracheophyta</taxon>
        <taxon>Lycopodiopsida</taxon>
        <taxon>Lycopodiales</taxon>
        <taxon>Lycopodiaceae</taxon>
        <taxon>Lycopodioideae</taxon>
        <taxon>Diphasiastrum</taxon>
    </lineage>
</organism>
<sequence>MPSSAFNRTISTRMRSWSIPSFQRRVSQVFCNALWYFQPHHQHAILPALKRPSAGLIYLSFHHLSFQHGHQQERTREDTDNCGCQGNAGLLVHRPIHRFLAHQM</sequence>
<dbReference type="Proteomes" id="UP001162992">
    <property type="component" value="Chromosome 15"/>
</dbReference>